<dbReference type="RefSeq" id="XP_038063515.1">
    <property type="nucleotide sequence ID" value="XM_038207587.1"/>
</dbReference>
<keyword evidence="1" id="KW-1133">Transmembrane helix</keyword>
<dbReference type="OrthoDB" id="9971204at2759"/>
<accession>A0A914AHP1</accession>
<name>A0A914AHP1_PATMI</name>
<dbReference type="Proteomes" id="UP000887568">
    <property type="component" value="Unplaced"/>
</dbReference>
<dbReference type="PANTHER" id="PTHR31655:SF7">
    <property type="entry name" value="PROTEIN FAM78A"/>
    <property type="match status" value="1"/>
</dbReference>
<dbReference type="EnsemblMetazoa" id="XM_038207587.1">
    <property type="protein sequence ID" value="XP_038063515.1"/>
    <property type="gene ID" value="LOC119734221"/>
</dbReference>
<reference evidence="2" key="1">
    <citation type="submission" date="2022-11" db="UniProtKB">
        <authorList>
            <consortium name="EnsemblMetazoa"/>
        </authorList>
    </citation>
    <scope>IDENTIFICATION</scope>
</reference>
<sequence>MTSEEIPVCGSFDSCCCSCACCVHRQKLLDPGPDLSSPPDDLVRALGWHREDIGRFGLRGPASLSVPCRYNPAELTRRTHSQRVPHHLHSHCKSHPECPARLVVWLAIVGLSPLLLSVIASLQFLCYQRVQCLDFIRELLIGVFSVLFLVPRDYGESLQHTWIPSFVHVFLVNFDKFSIRVVKPAFEAFTSLTRELRVFLSFIRLHDKLPTLGISRKPGYTSERNCVKTKPQIFLPPLLQVYNIEIPQTLTKLWDDSLTLISNVCDIKTKARTLTRERLESGVFCRSSVPSLTTIFPLVATLGRASYTPRLLQHLPMGCILPKRQKNLGLEGDIKVYDLHAIIDPHPTTLIENSPTVLKYQTPHFRASARVRFPPVSGNDTWQIGWVQGCSNMDFSISYGNLGTSSWEIPSLKSNQQRFVSDSDGKHYPWYGCTTEVATIPGPTSCYSTFHLRMNDNFHPSITWDIPVRNSHQVRLTRLARDQSFTVWLIAMNKTTGQKFVLRTIKWRMRINIAVDETQPLGRRARLLDPIIQEQPHILEPWQNEVAPPEALRAPNANNAQTLIWRPTSGGEVVIVPPVSHH</sequence>
<keyword evidence="1" id="KW-0812">Transmembrane</keyword>
<dbReference type="GeneID" id="119734221"/>
<protein>
    <submittedName>
        <fullName evidence="2">Uncharacterized protein</fullName>
    </submittedName>
</protein>
<keyword evidence="3" id="KW-1185">Reference proteome</keyword>
<dbReference type="EnsemblMetazoa" id="XM_038207588.1">
    <property type="protein sequence ID" value="XP_038063516.1"/>
    <property type="gene ID" value="LOC119734221"/>
</dbReference>
<dbReference type="PANTHER" id="PTHR31655">
    <property type="entry name" value="PROTEIN FAM78A"/>
    <property type="match status" value="1"/>
</dbReference>
<evidence type="ECO:0000313" key="3">
    <source>
        <dbReference type="Proteomes" id="UP000887568"/>
    </source>
</evidence>
<dbReference type="InterPro" id="IPR029638">
    <property type="entry name" value="FAM78"/>
</dbReference>
<keyword evidence="1" id="KW-0472">Membrane</keyword>
<organism evidence="2 3">
    <name type="scientific">Patiria miniata</name>
    <name type="common">Bat star</name>
    <name type="synonym">Asterina miniata</name>
    <dbReference type="NCBI Taxonomy" id="46514"/>
    <lineage>
        <taxon>Eukaryota</taxon>
        <taxon>Metazoa</taxon>
        <taxon>Echinodermata</taxon>
        <taxon>Eleutherozoa</taxon>
        <taxon>Asterozoa</taxon>
        <taxon>Asteroidea</taxon>
        <taxon>Valvatacea</taxon>
        <taxon>Valvatida</taxon>
        <taxon>Asterinidae</taxon>
        <taxon>Patiria</taxon>
    </lineage>
</organism>
<feature type="transmembrane region" description="Helical" evidence="1">
    <location>
        <begin position="102"/>
        <end position="125"/>
    </location>
</feature>
<evidence type="ECO:0000313" key="2">
    <source>
        <dbReference type="EnsemblMetazoa" id="XP_038063515.1"/>
    </source>
</evidence>
<evidence type="ECO:0000256" key="1">
    <source>
        <dbReference type="SAM" id="Phobius"/>
    </source>
</evidence>
<dbReference type="RefSeq" id="XP_038063516.1">
    <property type="nucleotide sequence ID" value="XM_038207588.1"/>
</dbReference>
<dbReference type="AlphaFoldDB" id="A0A914AHP1"/>
<proteinExistence type="predicted"/>